<reference evidence="2" key="1">
    <citation type="submission" date="2013-09" db="EMBL/GenBank/DDBJ databases">
        <title>Corchorus olitorius genome sequencing.</title>
        <authorList>
            <person name="Alam M."/>
            <person name="Haque M.S."/>
            <person name="Islam M.S."/>
            <person name="Emdad E.M."/>
            <person name="Islam M.M."/>
            <person name="Ahmed B."/>
            <person name="Halim A."/>
            <person name="Hossen Q.M.M."/>
            <person name="Hossain M.Z."/>
            <person name="Ahmed R."/>
            <person name="Khan M.M."/>
            <person name="Islam R."/>
            <person name="Rashid M.M."/>
            <person name="Khan S.A."/>
            <person name="Rahman M.S."/>
            <person name="Alam M."/>
            <person name="Yahiya A.S."/>
            <person name="Khan M.S."/>
            <person name="Azam M.S."/>
            <person name="Haque T."/>
            <person name="Lashkar M.Z.H."/>
            <person name="Akhand A.I."/>
            <person name="Morshed G."/>
            <person name="Roy S."/>
            <person name="Uddin K.S."/>
            <person name="Rabeya T."/>
            <person name="Hossain A.S."/>
            <person name="Chowdhury A."/>
            <person name="Snigdha A.R."/>
            <person name="Mortoza M.S."/>
            <person name="Matin S.A."/>
            <person name="Hoque S.M.E."/>
            <person name="Islam M.K."/>
            <person name="Roy D.K."/>
            <person name="Haider R."/>
            <person name="Moosa M.M."/>
            <person name="Elias S.M."/>
            <person name="Hasan A.M."/>
            <person name="Jahan S."/>
            <person name="Shafiuddin M."/>
            <person name="Mahmood N."/>
            <person name="Shommy N.S."/>
        </authorList>
    </citation>
    <scope>NUCLEOTIDE SEQUENCE [LARGE SCALE GENOMIC DNA]</scope>
    <source>
        <strain evidence="2">cv. O-4</strain>
    </source>
</reference>
<evidence type="ECO:0000313" key="2">
    <source>
        <dbReference type="Proteomes" id="UP000187203"/>
    </source>
</evidence>
<name>A0A1R3G975_9ROSI</name>
<sequence>MDLLRESLCVSGQRDIEKTVCVAMYERFVRLCVWKGEIQSNYVLSWMKKYRESL</sequence>
<protein>
    <submittedName>
        <fullName evidence="1">Uncharacterized protein</fullName>
    </submittedName>
</protein>
<comment type="caution">
    <text evidence="1">The sequence shown here is derived from an EMBL/GenBank/DDBJ whole genome shotgun (WGS) entry which is preliminary data.</text>
</comment>
<dbReference type="Proteomes" id="UP000187203">
    <property type="component" value="Unassembled WGS sequence"/>
</dbReference>
<organism evidence="1 2">
    <name type="scientific">Corchorus olitorius</name>
    <dbReference type="NCBI Taxonomy" id="93759"/>
    <lineage>
        <taxon>Eukaryota</taxon>
        <taxon>Viridiplantae</taxon>
        <taxon>Streptophyta</taxon>
        <taxon>Embryophyta</taxon>
        <taxon>Tracheophyta</taxon>
        <taxon>Spermatophyta</taxon>
        <taxon>Magnoliopsida</taxon>
        <taxon>eudicotyledons</taxon>
        <taxon>Gunneridae</taxon>
        <taxon>Pentapetalae</taxon>
        <taxon>rosids</taxon>
        <taxon>malvids</taxon>
        <taxon>Malvales</taxon>
        <taxon>Malvaceae</taxon>
        <taxon>Grewioideae</taxon>
        <taxon>Apeibeae</taxon>
        <taxon>Corchorus</taxon>
    </lineage>
</organism>
<gene>
    <name evidence="1" type="ORF">COLO4_36370</name>
</gene>
<keyword evidence="2" id="KW-1185">Reference proteome</keyword>
<proteinExistence type="predicted"/>
<dbReference type="EMBL" id="AWUE01023190">
    <property type="protein sequence ID" value="OMO54642.1"/>
    <property type="molecule type" value="Genomic_DNA"/>
</dbReference>
<accession>A0A1R3G975</accession>
<evidence type="ECO:0000313" key="1">
    <source>
        <dbReference type="EMBL" id="OMO54642.1"/>
    </source>
</evidence>
<dbReference type="AlphaFoldDB" id="A0A1R3G975"/>